<organism evidence="2 3">
    <name type="scientific">Trichostrongylus colubriformis</name>
    <name type="common">Black scour worm</name>
    <dbReference type="NCBI Taxonomy" id="6319"/>
    <lineage>
        <taxon>Eukaryota</taxon>
        <taxon>Metazoa</taxon>
        <taxon>Ecdysozoa</taxon>
        <taxon>Nematoda</taxon>
        <taxon>Chromadorea</taxon>
        <taxon>Rhabditida</taxon>
        <taxon>Rhabditina</taxon>
        <taxon>Rhabditomorpha</taxon>
        <taxon>Strongyloidea</taxon>
        <taxon>Trichostrongylidae</taxon>
        <taxon>Trichostrongylus</taxon>
    </lineage>
</organism>
<dbReference type="EMBL" id="WIXE01019356">
    <property type="protein sequence ID" value="KAK5970094.1"/>
    <property type="molecule type" value="Genomic_DNA"/>
</dbReference>
<reference evidence="2 3" key="1">
    <citation type="submission" date="2019-10" db="EMBL/GenBank/DDBJ databases">
        <title>Assembly and Annotation for the nematode Trichostrongylus colubriformis.</title>
        <authorList>
            <person name="Martin J."/>
        </authorList>
    </citation>
    <scope>NUCLEOTIDE SEQUENCE [LARGE SCALE GENOMIC DNA]</scope>
    <source>
        <strain evidence="2">G859</strain>
        <tissue evidence="2">Whole worm</tissue>
    </source>
</reference>
<gene>
    <name evidence="2" type="ORF">GCK32_019563</name>
    <name evidence="1" type="ORF">GCK32_020515</name>
</gene>
<name>A0AAN8FQ38_TRICO</name>
<accession>A0AAN8FQ38</accession>
<dbReference type="Proteomes" id="UP001331761">
    <property type="component" value="Unassembled WGS sequence"/>
</dbReference>
<dbReference type="AlphaFoldDB" id="A0AAN8FQ38"/>
<comment type="caution">
    <text evidence="2">The sequence shown here is derived from an EMBL/GenBank/DDBJ whole genome shotgun (WGS) entry which is preliminary data.</text>
</comment>
<sequence length="61" mass="6748">MGPDEVWDDGWFKYKCGPYGKTEFLGCIFEGVFIPVGKTGEKFGTHSSCTFIDGEAHLDPV</sequence>
<evidence type="ECO:0000313" key="3">
    <source>
        <dbReference type="Proteomes" id="UP001331761"/>
    </source>
</evidence>
<proteinExistence type="predicted"/>
<dbReference type="EMBL" id="WIXE01009278">
    <property type="protein sequence ID" value="KAK5978567.1"/>
    <property type="molecule type" value="Genomic_DNA"/>
</dbReference>
<evidence type="ECO:0000313" key="1">
    <source>
        <dbReference type="EMBL" id="KAK5970094.1"/>
    </source>
</evidence>
<keyword evidence="3" id="KW-1185">Reference proteome</keyword>
<evidence type="ECO:0000313" key="2">
    <source>
        <dbReference type="EMBL" id="KAK5978567.1"/>
    </source>
</evidence>
<protein>
    <submittedName>
        <fullName evidence="2">Uncharacterized protein</fullName>
    </submittedName>
</protein>